<organism evidence="2 3">
    <name type="scientific">Dulcicalothrix desertica PCC 7102</name>
    <dbReference type="NCBI Taxonomy" id="232991"/>
    <lineage>
        <taxon>Bacteria</taxon>
        <taxon>Bacillati</taxon>
        <taxon>Cyanobacteriota</taxon>
        <taxon>Cyanophyceae</taxon>
        <taxon>Nostocales</taxon>
        <taxon>Calotrichaceae</taxon>
        <taxon>Dulcicalothrix</taxon>
    </lineage>
</organism>
<gene>
    <name evidence="2" type="ORF">DSM106972_051400</name>
</gene>
<evidence type="ECO:0000313" key="3">
    <source>
        <dbReference type="Proteomes" id="UP000271624"/>
    </source>
</evidence>
<keyword evidence="3" id="KW-1185">Reference proteome</keyword>
<dbReference type="AlphaFoldDB" id="A0A3S1AL31"/>
<protein>
    <submittedName>
        <fullName evidence="2">Uncharacterized protein</fullName>
    </submittedName>
</protein>
<evidence type="ECO:0000256" key="1">
    <source>
        <dbReference type="SAM" id="MobiDB-lite"/>
    </source>
</evidence>
<dbReference type="EMBL" id="RSCL01000013">
    <property type="protein sequence ID" value="RUT03501.1"/>
    <property type="molecule type" value="Genomic_DNA"/>
</dbReference>
<evidence type="ECO:0000313" key="2">
    <source>
        <dbReference type="EMBL" id="RUT03501.1"/>
    </source>
</evidence>
<dbReference type="Proteomes" id="UP000271624">
    <property type="component" value="Unassembled WGS sequence"/>
</dbReference>
<name>A0A3S1AL31_9CYAN</name>
<sequence length="76" mass="8745">MYHQGLLPLNLESVPKRSKGGSKREKSKESLPKEVKEDTTSIQLSLYEEVIQQTNELPFFMPEFQAAVKKLKCSYL</sequence>
<feature type="region of interest" description="Disordered" evidence="1">
    <location>
        <begin position="1"/>
        <end position="38"/>
    </location>
</feature>
<proteinExistence type="predicted"/>
<comment type="caution">
    <text evidence="2">The sequence shown here is derived from an EMBL/GenBank/DDBJ whole genome shotgun (WGS) entry which is preliminary data.</text>
</comment>
<reference evidence="2" key="2">
    <citation type="journal article" date="2019" name="Genome Biol. Evol.">
        <title>Day and night: Metabolic profiles and evolutionary relationships of six axenic non-marine cyanobacteria.</title>
        <authorList>
            <person name="Will S.E."/>
            <person name="Henke P."/>
            <person name="Boedeker C."/>
            <person name="Huang S."/>
            <person name="Brinkmann H."/>
            <person name="Rohde M."/>
            <person name="Jarek M."/>
            <person name="Friedl T."/>
            <person name="Seufert S."/>
            <person name="Schumacher M."/>
            <person name="Overmann J."/>
            <person name="Neumann-Schaal M."/>
            <person name="Petersen J."/>
        </authorList>
    </citation>
    <scope>NUCLEOTIDE SEQUENCE [LARGE SCALE GENOMIC DNA]</scope>
    <source>
        <strain evidence="2">PCC 7102</strain>
    </source>
</reference>
<feature type="compositionally biased region" description="Basic and acidic residues" evidence="1">
    <location>
        <begin position="22"/>
        <end position="38"/>
    </location>
</feature>
<accession>A0A3S1AL31</accession>
<reference evidence="2" key="1">
    <citation type="submission" date="2018-12" db="EMBL/GenBank/DDBJ databases">
        <authorList>
            <person name="Will S."/>
            <person name="Neumann-Schaal M."/>
            <person name="Henke P."/>
        </authorList>
    </citation>
    <scope>NUCLEOTIDE SEQUENCE</scope>
    <source>
        <strain evidence="2">PCC 7102</strain>
    </source>
</reference>